<evidence type="ECO:0000259" key="2">
    <source>
        <dbReference type="Pfam" id="PF20152"/>
    </source>
</evidence>
<feature type="transmembrane region" description="Helical" evidence="1">
    <location>
        <begin position="48"/>
        <end position="67"/>
    </location>
</feature>
<feature type="transmembrane region" description="Helical" evidence="1">
    <location>
        <begin position="119"/>
        <end position="139"/>
    </location>
</feature>
<dbReference type="InterPro" id="IPR045339">
    <property type="entry name" value="DUF6534"/>
</dbReference>
<dbReference type="AlphaFoldDB" id="A0A0C9UPZ1"/>
<keyword evidence="4" id="KW-1185">Reference proteome</keyword>
<dbReference type="PANTHER" id="PTHR40465:SF1">
    <property type="entry name" value="DUF6534 DOMAIN-CONTAINING PROTEIN"/>
    <property type="match status" value="1"/>
</dbReference>
<feature type="transmembrane region" description="Helical" evidence="1">
    <location>
        <begin position="151"/>
        <end position="175"/>
    </location>
</feature>
<evidence type="ECO:0000313" key="4">
    <source>
        <dbReference type="Proteomes" id="UP000054279"/>
    </source>
</evidence>
<dbReference type="Pfam" id="PF20152">
    <property type="entry name" value="DUF6534"/>
    <property type="match status" value="1"/>
</dbReference>
<feature type="domain" description="DUF6534" evidence="2">
    <location>
        <begin position="123"/>
        <end position="209"/>
    </location>
</feature>
<dbReference type="OrthoDB" id="3268841at2759"/>
<keyword evidence="1" id="KW-0812">Transmembrane</keyword>
<dbReference type="Proteomes" id="UP000054279">
    <property type="component" value="Unassembled WGS sequence"/>
</dbReference>
<feature type="transmembrane region" description="Helical" evidence="1">
    <location>
        <begin position="12"/>
        <end position="36"/>
    </location>
</feature>
<dbReference type="HOGENOM" id="CLU_049781_0_0_1"/>
<sequence>MQTYLNQLGPSFWAAICMSLLQARFGMMLLQYQVYWTHNREENRWRKWLVHMAVGLSSIKFVYNTFINYDRAVYRSFWRLGISTPHLKIAIQQTWGAAEALLGIQHGVYIVNPGANVNLAAGLACDVVITVFTCYYLLTHKSGFSRKTDALVHRLILISIETALGPTIVALVNLILRRRAGSSQWYVLPNATLAHVYAVSLLYTVNARRTVKDGFTKVISSFNINQSTRTTESGRDSQVYGDIRSAQKPEDISLSVLAITSRPRTREVETT</sequence>
<reference evidence="3 4" key="1">
    <citation type="submission" date="2014-06" db="EMBL/GenBank/DDBJ databases">
        <title>Evolutionary Origins and Diversification of the Mycorrhizal Mutualists.</title>
        <authorList>
            <consortium name="DOE Joint Genome Institute"/>
            <consortium name="Mycorrhizal Genomics Consortium"/>
            <person name="Kohler A."/>
            <person name="Kuo A."/>
            <person name="Nagy L.G."/>
            <person name="Floudas D."/>
            <person name="Copeland A."/>
            <person name="Barry K.W."/>
            <person name="Cichocki N."/>
            <person name="Veneault-Fourrey C."/>
            <person name="LaButti K."/>
            <person name="Lindquist E.A."/>
            <person name="Lipzen A."/>
            <person name="Lundell T."/>
            <person name="Morin E."/>
            <person name="Murat C."/>
            <person name="Riley R."/>
            <person name="Ohm R."/>
            <person name="Sun H."/>
            <person name="Tunlid A."/>
            <person name="Henrissat B."/>
            <person name="Grigoriev I.V."/>
            <person name="Hibbett D.S."/>
            <person name="Martin F."/>
        </authorList>
    </citation>
    <scope>NUCLEOTIDE SEQUENCE [LARGE SCALE GENOMIC DNA]</scope>
    <source>
        <strain evidence="3 4">SS14</strain>
    </source>
</reference>
<gene>
    <name evidence="3" type="ORF">M422DRAFT_251558</name>
</gene>
<keyword evidence="1" id="KW-1133">Transmembrane helix</keyword>
<name>A0A0C9UPZ1_SPHS4</name>
<organism evidence="3 4">
    <name type="scientific">Sphaerobolus stellatus (strain SS14)</name>
    <dbReference type="NCBI Taxonomy" id="990650"/>
    <lineage>
        <taxon>Eukaryota</taxon>
        <taxon>Fungi</taxon>
        <taxon>Dikarya</taxon>
        <taxon>Basidiomycota</taxon>
        <taxon>Agaricomycotina</taxon>
        <taxon>Agaricomycetes</taxon>
        <taxon>Phallomycetidae</taxon>
        <taxon>Geastrales</taxon>
        <taxon>Sphaerobolaceae</taxon>
        <taxon>Sphaerobolus</taxon>
    </lineage>
</organism>
<protein>
    <recommendedName>
        <fullName evidence="2">DUF6534 domain-containing protein</fullName>
    </recommendedName>
</protein>
<accession>A0A0C9UPZ1</accession>
<dbReference type="PANTHER" id="PTHR40465">
    <property type="entry name" value="CHROMOSOME 1, WHOLE GENOME SHOTGUN SEQUENCE"/>
    <property type="match status" value="1"/>
</dbReference>
<dbReference type="EMBL" id="KN837114">
    <property type="protein sequence ID" value="KIJ44938.1"/>
    <property type="molecule type" value="Genomic_DNA"/>
</dbReference>
<keyword evidence="1" id="KW-0472">Membrane</keyword>
<evidence type="ECO:0000256" key="1">
    <source>
        <dbReference type="SAM" id="Phobius"/>
    </source>
</evidence>
<proteinExistence type="predicted"/>
<evidence type="ECO:0000313" key="3">
    <source>
        <dbReference type="EMBL" id="KIJ44938.1"/>
    </source>
</evidence>